<dbReference type="EMBL" id="JAENIJ010000008">
    <property type="protein sequence ID" value="MBK1882206.1"/>
    <property type="molecule type" value="Genomic_DNA"/>
</dbReference>
<feature type="domain" description="Ppx/GppA phosphatase C-terminal" evidence="2">
    <location>
        <begin position="336"/>
        <end position="478"/>
    </location>
</feature>
<dbReference type="PANTHER" id="PTHR30005">
    <property type="entry name" value="EXOPOLYPHOSPHATASE"/>
    <property type="match status" value="1"/>
</dbReference>
<reference evidence="3" key="1">
    <citation type="submission" date="2021-01" db="EMBL/GenBank/DDBJ databases">
        <title>Modified the classification status of verrucomicrobia.</title>
        <authorList>
            <person name="Feng X."/>
        </authorList>
    </citation>
    <scope>NUCLEOTIDE SEQUENCE</scope>
    <source>
        <strain evidence="3">KCTC 22041</strain>
    </source>
</reference>
<dbReference type="SUPFAM" id="SSF109604">
    <property type="entry name" value="HD-domain/PDEase-like"/>
    <property type="match status" value="1"/>
</dbReference>
<keyword evidence="4" id="KW-1185">Reference proteome</keyword>
<evidence type="ECO:0000259" key="2">
    <source>
        <dbReference type="Pfam" id="PF21447"/>
    </source>
</evidence>
<dbReference type="SUPFAM" id="SSF53067">
    <property type="entry name" value="Actin-like ATPase domain"/>
    <property type="match status" value="2"/>
</dbReference>
<evidence type="ECO:0000259" key="1">
    <source>
        <dbReference type="Pfam" id="PF02541"/>
    </source>
</evidence>
<organism evidence="3 4">
    <name type="scientific">Luteolibacter pohnpeiensis</name>
    <dbReference type="NCBI Taxonomy" id="454153"/>
    <lineage>
        <taxon>Bacteria</taxon>
        <taxon>Pseudomonadati</taxon>
        <taxon>Verrucomicrobiota</taxon>
        <taxon>Verrucomicrobiia</taxon>
        <taxon>Verrucomicrobiales</taxon>
        <taxon>Verrucomicrobiaceae</taxon>
        <taxon>Luteolibacter</taxon>
    </lineage>
</organism>
<evidence type="ECO:0000313" key="4">
    <source>
        <dbReference type="Proteomes" id="UP000603141"/>
    </source>
</evidence>
<dbReference type="InterPro" id="IPR048950">
    <property type="entry name" value="Ppx_GppA_C"/>
</dbReference>
<dbReference type="InterPro" id="IPR043129">
    <property type="entry name" value="ATPase_NBD"/>
</dbReference>
<dbReference type="Proteomes" id="UP000603141">
    <property type="component" value="Unassembled WGS sequence"/>
</dbReference>
<dbReference type="Pfam" id="PF02541">
    <property type="entry name" value="Ppx-GppA"/>
    <property type="match status" value="1"/>
</dbReference>
<proteinExistence type="predicted"/>
<dbReference type="Gene3D" id="1.10.3210.10">
    <property type="entry name" value="Hypothetical protein af1432"/>
    <property type="match status" value="1"/>
</dbReference>
<dbReference type="InterPro" id="IPR003607">
    <property type="entry name" value="HD/PDEase_dom"/>
</dbReference>
<dbReference type="Gene3D" id="3.30.420.150">
    <property type="entry name" value="Exopolyphosphatase. Domain 2"/>
    <property type="match status" value="1"/>
</dbReference>
<dbReference type="InterPro" id="IPR003695">
    <property type="entry name" value="Ppx_GppA_N"/>
</dbReference>
<evidence type="ECO:0000313" key="3">
    <source>
        <dbReference type="EMBL" id="MBK1882206.1"/>
    </source>
</evidence>
<comment type="caution">
    <text evidence="3">The sequence shown here is derived from an EMBL/GenBank/DDBJ whole genome shotgun (WGS) entry which is preliminary data.</text>
</comment>
<dbReference type="InterPro" id="IPR050273">
    <property type="entry name" value="GppA/Ppx_hydrolase"/>
</dbReference>
<name>A0A934S490_9BACT</name>
<dbReference type="Gene3D" id="3.30.420.40">
    <property type="match status" value="1"/>
</dbReference>
<dbReference type="RefSeq" id="WP_200269116.1">
    <property type="nucleotide sequence ID" value="NZ_JAENIJ010000008.1"/>
</dbReference>
<dbReference type="AlphaFoldDB" id="A0A934S490"/>
<dbReference type="PANTHER" id="PTHR30005:SF0">
    <property type="entry name" value="RETROGRADE REGULATION PROTEIN 2"/>
    <property type="match status" value="1"/>
</dbReference>
<sequence length="523" mass="57932">MPPATKSNDLPDKTASAAVTLQTALHIGASSVSMMVAEFREDHTLVPIDFLEQPAPLAHDIFKNGSVSAQTTERIVSIIKGYQRSLVELGYDGSDFTRAVASNILAEAANQDIVMNRIRIACGLRINTIDDGEMTRLIYLKTRRRLQDLPAMHDQNTLVVHVGPGNTRALLFQNGRISRYTSYRLGTHRTREAIDGSHSEGPGFIRVIREHASGNLGQLRFDYSDVEIEGLISIGYEIQSVAPSLTKSGKACSVKTLRQVTNEAASLTDVELVKRFQLDYQTAEALVPSLEINLAIAETLKLPDLQIPFSEYEHGLLHDLLVSQNLTGTFADEVVRSARILAARYQSDASHGEHVANLCAKFFNDLADLHQMTEHDALLLQVAAILHEVGTYISPRAHHKHSEYIILNSEIFGLDRLDITIVALVARHHRHSGPKPEHRSYAALCIDDRIRVSKLASLLRVADALERTHVQRVNQIELKREHGKLVIRLPGLADAAVERLAMDAKADLFEQTFGLAVVIEEDS</sequence>
<protein>
    <submittedName>
        <fullName evidence="3">HD domain-containing protein</fullName>
    </submittedName>
</protein>
<feature type="domain" description="Ppx/GppA phosphatase N-terminal" evidence="1">
    <location>
        <begin position="58"/>
        <end position="321"/>
    </location>
</feature>
<accession>A0A934S490</accession>
<gene>
    <name evidence="3" type="ORF">JIN85_07260</name>
</gene>
<dbReference type="CDD" id="cd00077">
    <property type="entry name" value="HDc"/>
    <property type="match status" value="1"/>
</dbReference>
<dbReference type="GO" id="GO:0016462">
    <property type="term" value="F:pyrophosphatase activity"/>
    <property type="evidence" value="ECO:0007669"/>
    <property type="project" value="TreeGrafter"/>
</dbReference>
<dbReference type="Pfam" id="PF21447">
    <property type="entry name" value="Ppx-GppA_III"/>
    <property type="match status" value="1"/>
</dbReference>